<protein>
    <submittedName>
        <fullName evidence="2">Uncharacterized protein</fullName>
    </submittedName>
</protein>
<keyword evidence="3" id="KW-1185">Reference proteome</keyword>
<evidence type="ECO:0000313" key="3">
    <source>
        <dbReference type="Proteomes" id="UP000204391"/>
    </source>
</evidence>
<reference evidence="2 3" key="1">
    <citation type="journal article" date="2003" name="Int. J. Syst. Evol. Microbiol.">
        <title>Virgibacillus carmonensis sp. nov., Virgibacillus necropolis sp. nov. and Virgibacillus picturae sp. nov., three novel species isolated from deteriorated mural paintings, transfer of the species of the genus salibacillus to Virgibacillus, as Virgibacillus marismortui comb. nov. and Virgibacillus salexigens comb. nov., and emended description of the genus Virgibacillus.</title>
        <authorList>
            <person name="Heyrman J."/>
            <person name="Logan N.A."/>
            <person name="Busse H.J."/>
            <person name="Balcaen A."/>
            <person name="Lebbe L."/>
            <person name="Rodriguez-Diaz M."/>
            <person name="Swings J."/>
            <person name="De Vos P."/>
        </authorList>
    </citation>
    <scope>NUCLEOTIDE SEQUENCE [LARGE SCALE GENOMIC DNA]</scope>
    <source>
        <strain evidence="2 3">LMG 19488</strain>
    </source>
</reference>
<gene>
    <name evidence="2" type="ORF">CFK40_03515</name>
</gene>
<proteinExistence type="predicted"/>
<accession>A0A221M918</accession>
<evidence type="ECO:0000256" key="1">
    <source>
        <dbReference type="SAM" id="MobiDB-lite"/>
    </source>
</evidence>
<name>A0A221M918_9BACI</name>
<dbReference type="KEGG" id="vne:CFK40_03515"/>
<feature type="region of interest" description="Disordered" evidence="1">
    <location>
        <begin position="43"/>
        <end position="76"/>
    </location>
</feature>
<evidence type="ECO:0000313" key="2">
    <source>
        <dbReference type="EMBL" id="ASN04138.1"/>
    </source>
</evidence>
<dbReference type="Proteomes" id="UP000204391">
    <property type="component" value="Chromosome"/>
</dbReference>
<dbReference type="EMBL" id="CP022437">
    <property type="protein sequence ID" value="ASN04138.1"/>
    <property type="molecule type" value="Genomic_DNA"/>
</dbReference>
<dbReference type="AlphaFoldDB" id="A0A221M918"/>
<sequence length="88" mass="10093">MLRLITVNNEATEKWWILKNLIFHLNLASRIYGDSSKKKSTFSSCDAFSGKPSLSCGKQEVGETPQDGSPKRLDTRPKVREVYSKMRW</sequence>
<organism evidence="2 3">
    <name type="scientific">Virgibacillus necropolis</name>
    <dbReference type="NCBI Taxonomy" id="163877"/>
    <lineage>
        <taxon>Bacteria</taxon>
        <taxon>Bacillati</taxon>
        <taxon>Bacillota</taxon>
        <taxon>Bacilli</taxon>
        <taxon>Bacillales</taxon>
        <taxon>Bacillaceae</taxon>
        <taxon>Virgibacillus</taxon>
    </lineage>
</organism>